<dbReference type="OrthoDB" id="431717at2759"/>
<dbReference type="Pfam" id="PF08163">
    <property type="entry name" value="DNAPKcs_CC3"/>
    <property type="match status" value="1"/>
</dbReference>
<dbReference type="EMBL" id="ABEU02000009">
    <property type="protein sequence ID" value="PNR48261.1"/>
    <property type="molecule type" value="Genomic_DNA"/>
</dbReference>
<dbReference type="InterPro" id="IPR046804">
    <property type="entry name" value="DNA-PKcs_N"/>
</dbReference>
<keyword evidence="13" id="KW-1185">Reference proteome</keyword>
<gene>
    <name evidence="12" type="primary">LOC112286712</name>
    <name evidence="11" type="ORF">PHYPA_012736</name>
</gene>
<dbReference type="GeneID" id="112286712"/>
<dbReference type="EnsemblPlants" id="Pp3c9_15240V3.1">
    <property type="protein sequence ID" value="Pp3c9_15240V3.1"/>
    <property type="gene ID" value="Pp3c9_15240"/>
</dbReference>
<dbReference type="PANTHER" id="PTHR11139">
    <property type="entry name" value="ATAXIA TELANGIECTASIA MUTATED ATM -RELATED"/>
    <property type="match status" value="1"/>
</dbReference>
<dbReference type="PROSITE" id="PS51190">
    <property type="entry name" value="FATC"/>
    <property type="match status" value="1"/>
</dbReference>
<dbReference type="InterPro" id="IPR011989">
    <property type="entry name" value="ARM-like"/>
</dbReference>
<evidence type="ECO:0000313" key="12">
    <source>
        <dbReference type="EnsemblPlants" id="Pp3c9_15240V3.1"/>
    </source>
</evidence>
<accession>A0A2K1K3A5</accession>
<reference evidence="11 13" key="2">
    <citation type="journal article" date="2018" name="Plant J.">
        <title>The Physcomitrella patens chromosome-scale assembly reveals moss genome structure and evolution.</title>
        <authorList>
            <person name="Lang D."/>
            <person name="Ullrich K.K."/>
            <person name="Murat F."/>
            <person name="Fuchs J."/>
            <person name="Jenkins J."/>
            <person name="Haas F.B."/>
            <person name="Piednoel M."/>
            <person name="Gundlach H."/>
            <person name="Van Bel M."/>
            <person name="Meyberg R."/>
            <person name="Vives C."/>
            <person name="Morata J."/>
            <person name="Symeonidi A."/>
            <person name="Hiss M."/>
            <person name="Muchero W."/>
            <person name="Kamisugi Y."/>
            <person name="Saleh O."/>
            <person name="Blanc G."/>
            <person name="Decker E.L."/>
            <person name="van Gessel N."/>
            <person name="Grimwood J."/>
            <person name="Hayes R.D."/>
            <person name="Graham S.W."/>
            <person name="Gunter L.E."/>
            <person name="McDaniel S.F."/>
            <person name="Hoernstein S.N.W."/>
            <person name="Larsson A."/>
            <person name="Li F.W."/>
            <person name="Perroud P.F."/>
            <person name="Phillips J."/>
            <person name="Ranjan P."/>
            <person name="Rokshar D.S."/>
            <person name="Rothfels C.J."/>
            <person name="Schneider L."/>
            <person name="Shu S."/>
            <person name="Stevenson D.W."/>
            <person name="Thummler F."/>
            <person name="Tillich M."/>
            <person name="Villarreal Aguilar J.C."/>
            <person name="Widiez T."/>
            <person name="Wong G.K."/>
            <person name="Wymore A."/>
            <person name="Zhang Y."/>
            <person name="Zimmer A.D."/>
            <person name="Quatrano R.S."/>
            <person name="Mayer K.F.X."/>
            <person name="Goodstein D."/>
            <person name="Casacuberta J.M."/>
            <person name="Vandepoele K."/>
            <person name="Reski R."/>
            <person name="Cuming A.C."/>
            <person name="Tuskan G.A."/>
            <person name="Maumus F."/>
            <person name="Salse J."/>
            <person name="Schmutz J."/>
            <person name="Rensing S.A."/>
        </authorList>
    </citation>
    <scope>NUCLEOTIDE SEQUENCE [LARGE SCALE GENOMIC DNA]</scope>
    <source>
        <strain evidence="12 13">cv. Gransden 2004</strain>
    </source>
</reference>
<dbReference type="InterPro" id="IPR046803">
    <property type="entry name" value="DNAPKcs_CC1-2"/>
</dbReference>
<dbReference type="Gene3D" id="3.30.1010.10">
    <property type="entry name" value="Phosphatidylinositol 3-kinase Catalytic Subunit, Chain A, domain 4"/>
    <property type="match status" value="1"/>
</dbReference>
<feature type="domain" description="FATC" evidence="10">
    <location>
        <begin position="4066"/>
        <end position="4098"/>
    </location>
</feature>
<dbReference type="InterPro" id="IPR036940">
    <property type="entry name" value="PI3/4_kinase_cat_sf"/>
</dbReference>
<evidence type="ECO:0000256" key="5">
    <source>
        <dbReference type="ARBA" id="ARBA00022763"/>
    </source>
</evidence>
<keyword evidence="3" id="KW-0808">Transferase</keyword>
<evidence type="ECO:0000256" key="3">
    <source>
        <dbReference type="ARBA" id="ARBA00022527"/>
    </source>
</evidence>
<dbReference type="GO" id="GO:0006302">
    <property type="term" value="P:double-strand break repair"/>
    <property type="evidence" value="ECO:0000318"/>
    <property type="project" value="GO_Central"/>
</dbReference>
<name>A0A2K1K3A5_PHYPA</name>
<dbReference type="RefSeq" id="XP_024384635.1">
    <property type="nucleotide sequence ID" value="XM_024528867.2"/>
</dbReference>
<keyword evidence="5" id="KW-0227">DNA damage</keyword>
<dbReference type="InterPro" id="IPR003152">
    <property type="entry name" value="FATC_dom"/>
</dbReference>
<protein>
    <recommendedName>
        <fullName evidence="2">DNA-dependent protein kinase catalytic subunit</fullName>
    </recommendedName>
</protein>
<dbReference type="InterPro" id="IPR045581">
    <property type="entry name" value="DNAPKcs_CC5"/>
</dbReference>
<sequence>MDKQLGSCLASLRDAADSVRSSGGFVDLAPYVVDFSELCKDLYSDEDISYAIAIVFDEDTGIFSILESLLRVRDKSVVRARESCWSFLALFIKKIGPRALHYAALLKEKSLTFFRREDSKSVQAAALTPLIVLLELNMARLKPAMFAVDQELSTLLMLEFRKAKTNSTLKANIIQLLGDLIEYFRESFEEENVLAILKLCLDTLEEQLQKSPQLVLMAGAIKCLDSLLMWFNDSLPAGGSVENSRRVFTCIEQVLWPREELKRYEPLKASLRLLSRHAGLFRMRLIESGIRNMHWLQEHCTHSNAKIRDAALPAYDQFITHVSSALVSDSRIRNAQALYTAFVKDALDVLNAQDADPKRISLAIRALGKLAACIVKFSGKESLKDAFHRLEPFGSLSRLGDGREGSLGYAVTLVGAFADMVIHLDDVEDLMVTFIAQVTGSIFFLYPQLFAKQKQAVYTALRNLLKALYPKGPVYFLFLRNIVWSSLQRAMEPVDEALEEGSVQLWRHYVELWSHLIDFSSDQGLQLEAGLDEAESFEELVTSDVGNVGIIESSLRESIYDAIMHCVIKVMNELNLKYRVKPARTGKYSEELDAGPIEPEAEMDLIEPLDMIHMRKYLNLVDFVQELLSGPCSSLILKWTYPFGRCIIELSNRYPLISGFYKLLTVNITIANREGFLSVAGEDSLDADGGYMNLDKKRDSTTFAGTTGVLEEDRRLCKELFRKYLQEVLVASRRYKLELLAACLRLCLSAPPLLVGIASIIPSLRNALKIGLRYPPLAEVAMDSLERWQAAFPEQLQHWLPQIIPCLNDYLVDVEKADVSEPGTSLVTEAVGTSAPTISSMSRGQLAQIKRARAKDSQPSPFELIQVRVQRFLGCIGGLGHFLVPEVDLLQLTGTGGLAWDPIDRVKFTLPFRQDKPDIWLDSLLSRMVEIALSSSDRRMKVTASELLQAVCLLMLGNAAKGPMRRRGEDSQSVHFDKIYKRLFPAILRLATDVELVTRQLFLDFVKQLIHWFTSNQQKENPDTMALLDAILDGLVDPDNGSLREFCADMFSEFLQWSVRHAPPEDDNFVNVRSMLRRVYNRMAHPNPYHRLGAAMAAHRMYPVLRENGAIVDRYIFEILFFCIKSLKLGELDDEQIGTMKQMNKTVELLQRLVTRNITLLEKKRKDRPLFLALDDFLQWVFEQTRLLHGRSRTKCMMLFCSICLSIPGCSSAHWFRANICSGDQVSSTVKQFDVGMDYPHHPSLQQEQLWLTKFVRSIHWFEWALKENIISIKELLDFERDCVIHIASSISAFLQSLLKSQDSIHQFLDLTPGEQDELQKLRYEATTHLMKFCSQVLNAQSGYAEIEDLALRTIFMPDQSRYFQQLLCLVLLKPRQLGLVISELQRAQDLAKLASKVLTRFTQLSSNLKSEMVELLRRVIEGDDPAYDLNNLSFSSKISGKPKALSLEDALSLVKGYQQLSQVKILPLVLNKVRAGKLGERLILTVFGIEQECPPSLQPITAEMVNLAMSLGVNATFLVNLIMDEKSVGISTNRKLTSGEVFYMNFRDTIVHQVKFFYKDCLRLILEAAAEKQAARMLLIALLDSYLKPSEMGASITKSSFMQEFLQHIEVLAPLCRAGSSLTLRLFFLDILHKLLMLDTGKDVVLNIKYSSFDFITETFLSFLSCSSEDATNSRLGSSAAFTLRTTSMRLLPFFFSANVDSGVHSKLIRILSGIVTDYLLVREADIPQGSIQRSNYTQLLNQLLAAVSVSHSLELLEVIFPLVQTPNKISSRAVSEAVEVFAESLEDNREAAFNLCLTMIMDRGKSYELRRAVVEVIFEAFVNSSSMEFVTVWYSQHISDLFYVLKQSSSMLSAEREFEDLFKKICHYELLELLYSKADNVSITKTIAPVFTSSDLMRQAGDTCHGKLDPEYKLYPENLSTWRELHAAAYNCLAAVILCTQIDEKWFNAFLFSEKSRPLWQHLVDLTKVYDDMSVETSQSSIISQTVKGMRADLKARRTRGKGSLSQTASTISSQYMHSASLSQEPAVIRTFVGGIRKEETSAAGVGAGLLLDEESPSTETNIETAEQEEIIETTALDRDDFDQHECMPVILRLAEHVHVKFGANYQPGVMPDWMKSLHATLDNAATHINVRLFLAKVITKTRKIFAPHAADWIRPYVQTILIDPRKSGGLKFHYMLRDICVTILQWNVASAPDGRLATNFVHHLISVADHGSNQVLRANIDIIRLFLENWKGSISLERGQLLQYLISGGRNPDMNDRNIKMKRLVGLQLLGAIVGSGIPIYDPSCDFSTSEEHICEALLNNLNVKTKEVYEAAAELVGITMIYRKESRQVNEEILEAKLHKILKQLYREAEYERFLNILNKITIRHPGFLEGYAEMVVDQLSRLFGAYKVNALDTLLRFPKADANLFNQISRSLPKLLAHRDEIAQLKILQLLSQLLKNVNQDTIRTRVLPVLCDNFNGHENVDCRREFYEILIYLFKNKGMDKERLVIQSLLMGLCDSSDIVRASLQNFWHLQLSQDVRHRFLELVNRIYDPCLEENWAQISNVLILKLCEDSVDYKRPIFSAPLSECVFQDYTINTSWVGASLPMTPLFSSSQMSMDIQGMHGEDRDGEFDGATHHRPMMIRATMTPSLSQAVTQTQGGTLSSTQGVNGSVLYGLSQRPGGAGYIKKTGLEEASWMDPALHLRRRILNPRATQSQVLTGVFRASRRREARLKLQSLERANKVHMMRQYRTGELPDIEIKHADIVGPLAALAERDPTFARLLLRILCSAVYSLPSGGQDIKAEVRLGLEAALRQTHNGISFVGCAEALCLEDPEIWISPKIMGSASRKSTNYHSGIMLLEKQIMNETFPEPEPNVSSKRQKGKGGQANRLPRPLEDAWLELAELYKALGENDIVLGLFGTHVAKHEKTRRALEIQLGGDLRQALDLYDQVIAIYEDGSLSGDITKSEIDIWYNQRLACLADLNEWEVLMGEIEYESMEGDNSEPDFKRLWEPTKQEIYLGYFIRGAVKEAKYHGLLTEFVQSSSEILPKRQFLLNEFSTQLATLAAINKEWDRARFYLGQCHLIFRRQWSALHPFALGSRHQRVRQLQKIVELEEFITFISKPEAGELSRLLSGWHKRWPSPNFDDVEAWDDIAQNRLLFLKYIQEHFNNPVQRNSFDDKFCNSISSLIDAERAHLHVAVANGLMECGALPVAQSYINRYMSSKFEFSAKHRLDFRNFKALVRLQCLRAERDESANNRIKKLQQLLVYIETERRKLSKHPEFLPEFQMEQADVNARVAWATLSSQSGEGATSQDITACFALLGSAFKTYSTALDNDDPLSEITTGSLSPHDTAKALLKFGLFCDELLKLSQQPEERSQMTQHHLFGLPQASDLSLLVVRHMLKALALDSTLQAQHAVARLLSLVGFSSATQNEFERFLDNVSSWVFVAWIPQMLANIEEDSGRVLIKVLESIAKSYPQALYFPFRVSETDFGAIGRQRTQHLKILLRNPLLEGLVRALEDLTFPQQRLKDGLLQILNFLFTNDSERAQLVFNEIYQDCLDTQSLKDPVRQTGEYNLKFARDWASLIVKELGLNGSKLRSMDAKQFSSVISGLFEKLSKNDISAEKISLGSLSKWLADFDQTKGIERVSRDFDKNEMQIEIPGQYNGSSIPNLSTHVQLLGFDQVLICLKSKQRPKILTMRGSDENDYKFVVKGGEDLRLDQRIEQLFEAMNNVLNRDAACSQRKLAIRTYSVIPVSKKCGLLQFVENTCVLQEVIRDGLSSKLASRTHEGYKPLQATSETLLKEIQHEYIEWVRKKGGGKSQTECYCNLYRKVGFEEVSLKLSALQGQLPWDTLRMGFSRLVTSAESYLALRSQFARSLSVTSICGYVAGVGDRHLGNTLVDMRTGALVPIDFGYSFGTNVLLLPVPELVPFRLTAQLKNFLLPLTAVGLLRSDMVRIMTALRGSRGLISAVMEVFVKEPLVDWRQEAVKLQRARARDVSKSTALEADAGANHHMAAFSEEEHVQLKVETAQCKLDLWNPAEITISELGFSVHANKPYTRALEEIVRGDPSRNIRARVAGNVCVSVQEQIDCLLDQATDPNLLGRIFAGWQPWV</sequence>
<comment type="subcellular location">
    <subcellularLocation>
        <location evidence="1">Nucleus</location>
        <location evidence="1">Nucleolus</location>
    </subcellularLocation>
</comment>
<dbReference type="InterPro" id="IPR037706">
    <property type="entry name" value="DNA-PK_dom"/>
</dbReference>
<evidence type="ECO:0000256" key="4">
    <source>
        <dbReference type="ARBA" id="ARBA00022553"/>
    </source>
</evidence>
<dbReference type="SMART" id="SM01343">
    <property type="entry name" value="FATC"/>
    <property type="match status" value="1"/>
</dbReference>
<evidence type="ECO:0000313" key="13">
    <source>
        <dbReference type="Proteomes" id="UP000006727"/>
    </source>
</evidence>
<evidence type="ECO:0000313" key="11">
    <source>
        <dbReference type="EMBL" id="PNR48261.1"/>
    </source>
</evidence>
<dbReference type="InterPro" id="IPR014009">
    <property type="entry name" value="PIK_FAT"/>
</dbReference>
<keyword evidence="3" id="KW-0723">Serine/threonine-protein kinase</keyword>
<proteinExistence type="predicted"/>
<dbReference type="Pfam" id="PF19704">
    <property type="entry name" value="DNAPKcs_CC5"/>
    <property type="match status" value="2"/>
</dbReference>
<evidence type="ECO:0000256" key="2">
    <source>
        <dbReference type="ARBA" id="ARBA00018077"/>
    </source>
</evidence>
<dbReference type="GO" id="GO:0004674">
    <property type="term" value="F:protein serine/threonine kinase activity"/>
    <property type="evidence" value="ECO:0000318"/>
    <property type="project" value="GO_Central"/>
</dbReference>
<dbReference type="Gene3D" id="1.10.1070.11">
    <property type="entry name" value="Phosphatidylinositol 3-/4-kinase, catalytic domain"/>
    <property type="match status" value="1"/>
</dbReference>
<evidence type="ECO:0000259" key="10">
    <source>
        <dbReference type="PROSITE" id="PS51190"/>
    </source>
</evidence>
<dbReference type="InterPro" id="IPR050517">
    <property type="entry name" value="DDR_Repair_Kinase"/>
</dbReference>
<organism evidence="11">
    <name type="scientific">Physcomitrium patens</name>
    <name type="common">Spreading-leaved earth moss</name>
    <name type="synonym">Physcomitrella patens</name>
    <dbReference type="NCBI Taxonomy" id="3218"/>
    <lineage>
        <taxon>Eukaryota</taxon>
        <taxon>Viridiplantae</taxon>
        <taxon>Streptophyta</taxon>
        <taxon>Embryophyta</taxon>
        <taxon>Bryophyta</taxon>
        <taxon>Bryophytina</taxon>
        <taxon>Bryopsida</taxon>
        <taxon>Funariidae</taxon>
        <taxon>Funariales</taxon>
        <taxon>Funariaceae</taxon>
        <taxon>Physcomitrium</taxon>
    </lineage>
</organism>
<dbReference type="CDD" id="cd05172">
    <property type="entry name" value="PIKKc_DNA-PK"/>
    <property type="match status" value="1"/>
</dbReference>
<dbReference type="GO" id="GO:0006303">
    <property type="term" value="P:double-strand break repair via nonhomologous end joining"/>
    <property type="evidence" value="ECO:0007669"/>
    <property type="project" value="InterPro"/>
</dbReference>
<dbReference type="STRING" id="3218.A0A2K1K3A5"/>
<dbReference type="GO" id="GO:0005730">
    <property type="term" value="C:nucleolus"/>
    <property type="evidence" value="ECO:0007669"/>
    <property type="project" value="UniProtKB-SubCell"/>
</dbReference>
<reference evidence="12" key="3">
    <citation type="submission" date="2020-12" db="UniProtKB">
        <authorList>
            <consortium name="EnsemblPlants"/>
        </authorList>
    </citation>
    <scope>IDENTIFICATION</scope>
</reference>
<evidence type="ECO:0000256" key="1">
    <source>
        <dbReference type="ARBA" id="ARBA00004604"/>
    </source>
</evidence>
<feature type="domain" description="FAT" evidence="9">
    <location>
        <begin position="2825"/>
        <end position="3474"/>
    </location>
</feature>
<dbReference type="InterPro" id="IPR003151">
    <property type="entry name" value="PIK-rel_kinase_FAT"/>
</dbReference>
<keyword evidence="6" id="KW-0539">Nucleus</keyword>
<evidence type="ECO:0000259" key="9">
    <source>
        <dbReference type="PROSITE" id="PS51189"/>
    </source>
</evidence>
<dbReference type="KEGG" id="ppp:112286712"/>
<dbReference type="FunFam" id="1.10.1070.11:FF:000041">
    <property type="entry name" value="DNA-dependent protein kinase catalytic subunit"/>
    <property type="match status" value="1"/>
</dbReference>
<dbReference type="InterPro" id="IPR011009">
    <property type="entry name" value="Kinase-like_dom_sf"/>
</dbReference>
<keyword evidence="4" id="KW-0597">Phosphoprotein</keyword>
<evidence type="ECO:0000256" key="7">
    <source>
        <dbReference type="SAM" id="MobiDB-lite"/>
    </source>
</evidence>
<dbReference type="SMART" id="SM00146">
    <property type="entry name" value="PI3Kc"/>
    <property type="match status" value="1"/>
</dbReference>
<dbReference type="EnsemblPlants" id="Pp3c9_15240V3.2">
    <property type="protein sequence ID" value="Pp3c9_15240V3.2"/>
    <property type="gene ID" value="Pp3c9_15240"/>
</dbReference>
<dbReference type="Pfam" id="PF02260">
    <property type="entry name" value="FATC"/>
    <property type="match status" value="1"/>
</dbReference>
<dbReference type="InterPro" id="IPR000403">
    <property type="entry name" value="PI3/4_kinase_cat_dom"/>
</dbReference>
<dbReference type="SMART" id="SM01344">
    <property type="entry name" value="NUC194"/>
    <property type="match status" value="1"/>
</dbReference>
<dbReference type="Gene3D" id="1.25.10.10">
    <property type="entry name" value="Leucine-rich Repeat Variant"/>
    <property type="match status" value="1"/>
</dbReference>
<dbReference type="Pfam" id="PF02259">
    <property type="entry name" value="FAT"/>
    <property type="match status" value="1"/>
</dbReference>
<feature type="region of interest" description="Disordered" evidence="7">
    <location>
        <begin position="2852"/>
        <end position="2873"/>
    </location>
</feature>
<dbReference type="PROSITE" id="PS50290">
    <property type="entry name" value="PI3_4_KINASE_3"/>
    <property type="match status" value="1"/>
</dbReference>
<dbReference type="RefSeq" id="XP_024384633.1">
    <property type="nucleotide sequence ID" value="XM_024528865.2"/>
</dbReference>
<dbReference type="GO" id="GO:0004677">
    <property type="term" value="F:DNA-dependent protein kinase activity"/>
    <property type="evidence" value="ECO:0007669"/>
    <property type="project" value="InterPro"/>
</dbReference>
<dbReference type="PROSITE" id="PS51189">
    <property type="entry name" value="FAT"/>
    <property type="match status" value="1"/>
</dbReference>
<dbReference type="Gramene" id="Pp3c9_15240V3.1">
    <property type="protein sequence ID" value="Pp3c9_15240V3.1"/>
    <property type="gene ID" value="Pp3c9_15240"/>
</dbReference>
<dbReference type="Gramene" id="Pp3c9_15240V3.2">
    <property type="protein sequence ID" value="Pp3c9_15240V3.2"/>
    <property type="gene ID" value="Pp3c9_15240"/>
</dbReference>
<dbReference type="Pfam" id="PF20500">
    <property type="entry name" value="DNA-PKcs_N"/>
    <property type="match status" value="1"/>
</dbReference>
<reference evidence="11 13" key="1">
    <citation type="journal article" date="2008" name="Science">
        <title>The Physcomitrella genome reveals evolutionary insights into the conquest of land by plants.</title>
        <authorList>
            <person name="Rensing S."/>
            <person name="Lang D."/>
            <person name="Zimmer A."/>
            <person name="Terry A."/>
            <person name="Salamov A."/>
            <person name="Shapiro H."/>
            <person name="Nishiyama T."/>
            <person name="Perroud P.-F."/>
            <person name="Lindquist E."/>
            <person name="Kamisugi Y."/>
            <person name="Tanahashi T."/>
            <person name="Sakakibara K."/>
            <person name="Fujita T."/>
            <person name="Oishi K."/>
            <person name="Shin-I T."/>
            <person name="Kuroki Y."/>
            <person name="Toyoda A."/>
            <person name="Suzuki Y."/>
            <person name="Hashimoto A."/>
            <person name="Yamaguchi K."/>
            <person name="Sugano A."/>
            <person name="Kohara Y."/>
            <person name="Fujiyama A."/>
            <person name="Anterola A."/>
            <person name="Aoki S."/>
            <person name="Ashton N."/>
            <person name="Barbazuk W.B."/>
            <person name="Barker E."/>
            <person name="Bennetzen J."/>
            <person name="Bezanilla M."/>
            <person name="Blankenship R."/>
            <person name="Cho S.H."/>
            <person name="Dutcher S."/>
            <person name="Estelle M."/>
            <person name="Fawcett J.A."/>
            <person name="Gundlach H."/>
            <person name="Hanada K."/>
            <person name="Heyl A."/>
            <person name="Hicks K.A."/>
            <person name="Hugh J."/>
            <person name="Lohr M."/>
            <person name="Mayer K."/>
            <person name="Melkozernov A."/>
            <person name="Murata T."/>
            <person name="Nelson D."/>
            <person name="Pils B."/>
            <person name="Prigge M."/>
            <person name="Reiss B."/>
            <person name="Renner T."/>
            <person name="Rombauts S."/>
            <person name="Rushton P."/>
            <person name="Sanderfoot A."/>
            <person name="Schween G."/>
            <person name="Shiu S.-H."/>
            <person name="Stueber K."/>
            <person name="Theodoulou F.L."/>
            <person name="Tu H."/>
            <person name="Van de Peer Y."/>
            <person name="Verrier P.J."/>
            <person name="Waters E."/>
            <person name="Wood A."/>
            <person name="Yang L."/>
            <person name="Cove D."/>
            <person name="Cuming A."/>
            <person name="Hasebe M."/>
            <person name="Lucas S."/>
            <person name="Mishler D.B."/>
            <person name="Reski R."/>
            <person name="Grigoriev I."/>
            <person name="Quatrano R.S."/>
            <person name="Boore J.L."/>
        </authorList>
    </citation>
    <scope>NUCLEOTIDE SEQUENCE [LARGE SCALE GENOMIC DNA]</scope>
    <source>
        <strain evidence="12 13">cv. Gransden 2004</strain>
    </source>
</reference>
<dbReference type="PANTHER" id="PTHR11139:SF68">
    <property type="entry name" value="DNA-DEPENDENT PROTEIN KINASE CATALYTIC SUBUNIT"/>
    <property type="match status" value="1"/>
</dbReference>
<evidence type="ECO:0000256" key="6">
    <source>
        <dbReference type="ARBA" id="ARBA00023242"/>
    </source>
</evidence>
<dbReference type="FunFam" id="3.30.1010.10:FF:000053">
    <property type="entry name" value="DNA-dependent protein kinase catalytic subunit"/>
    <property type="match status" value="1"/>
</dbReference>
<dbReference type="SUPFAM" id="SSF56112">
    <property type="entry name" value="Protein kinase-like (PK-like)"/>
    <property type="match status" value="1"/>
</dbReference>
<dbReference type="EnsemblPlants" id="Pp3c9_15240V3.4">
    <property type="protein sequence ID" value="Pp3c9_15240V3.4"/>
    <property type="gene ID" value="Pp3c9_15240"/>
</dbReference>
<dbReference type="InterPro" id="IPR016024">
    <property type="entry name" value="ARM-type_fold"/>
</dbReference>
<dbReference type="Pfam" id="PF20502">
    <property type="entry name" value="DNAPKcs_CC1-2"/>
    <property type="match status" value="1"/>
</dbReference>
<dbReference type="Proteomes" id="UP000006727">
    <property type="component" value="Chromosome 9"/>
</dbReference>
<dbReference type="Gramene" id="Pp3c9_15240V3.4">
    <property type="protein sequence ID" value="Pp3c9_15240V3.4"/>
    <property type="gene ID" value="Pp3c9_15240"/>
</dbReference>
<feature type="domain" description="PI3K/PI4K catalytic" evidence="8">
    <location>
        <begin position="3665"/>
        <end position="4007"/>
    </location>
</feature>
<dbReference type="GO" id="GO:0000723">
    <property type="term" value="P:telomere maintenance"/>
    <property type="evidence" value="ECO:0000318"/>
    <property type="project" value="GO_Central"/>
</dbReference>
<dbReference type="GO" id="GO:0005634">
    <property type="term" value="C:nucleus"/>
    <property type="evidence" value="ECO:0000318"/>
    <property type="project" value="GO_Central"/>
</dbReference>
<keyword evidence="3" id="KW-0418">Kinase</keyword>
<evidence type="ECO:0000259" key="8">
    <source>
        <dbReference type="PROSITE" id="PS50290"/>
    </source>
</evidence>
<dbReference type="Pfam" id="PF00454">
    <property type="entry name" value="PI3_PI4_kinase"/>
    <property type="match status" value="1"/>
</dbReference>
<dbReference type="InterPro" id="IPR012582">
    <property type="entry name" value="DNAPKcs_CC3"/>
</dbReference>
<dbReference type="SUPFAM" id="SSF48371">
    <property type="entry name" value="ARM repeat"/>
    <property type="match status" value="3"/>
</dbReference>
<dbReference type="PaxDb" id="3218-PP1S78_226V6.1"/>